<organism evidence="4 5">
    <name type="scientific">Kouleothrix aurantiaca</name>
    <dbReference type="NCBI Taxonomy" id="186479"/>
    <lineage>
        <taxon>Bacteria</taxon>
        <taxon>Bacillati</taxon>
        <taxon>Chloroflexota</taxon>
        <taxon>Chloroflexia</taxon>
        <taxon>Chloroflexales</taxon>
        <taxon>Roseiflexineae</taxon>
        <taxon>Roseiflexaceae</taxon>
        <taxon>Kouleothrix</taxon>
    </lineage>
</organism>
<keyword evidence="2" id="KW-0813">Transport</keyword>
<dbReference type="EMBL" id="LJCR01000467">
    <property type="protein sequence ID" value="KPV52670.1"/>
    <property type="molecule type" value="Genomic_DNA"/>
</dbReference>
<dbReference type="AlphaFoldDB" id="A0A0P9D3U9"/>
<gene>
    <name evidence="4" type="ORF">SE17_14070</name>
</gene>
<comment type="similarity">
    <text evidence="1">Belongs to the bacterial solute-binding protein 1 family.</text>
</comment>
<dbReference type="InterPro" id="IPR006059">
    <property type="entry name" value="SBP"/>
</dbReference>
<dbReference type="SUPFAM" id="SSF53850">
    <property type="entry name" value="Periplasmic binding protein-like II"/>
    <property type="match status" value="1"/>
</dbReference>
<dbReference type="Pfam" id="PF13416">
    <property type="entry name" value="SBP_bac_8"/>
    <property type="match status" value="1"/>
</dbReference>
<comment type="caution">
    <text evidence="4">The sequence shown here is derived from an EMBL/GenBank/DDBJ whole genome shotgun (WGS) entry which is preliminary data.</text>
</comment>
<evidence type="ECO:0000256" key="2">
    <source>
        <dbReference type="ARBA" id="ARBA00022448"/>
    </source>
</evidence>
<name>A0A0P9D3U9_9CHLR</name>
<evidence type="ECO:0000256" key="3">
    <source>
        <dbReference type="ARBA" id="ARBA00022729"/>
    </source>
</evidence>
<evidence type="ECO:0000256" key="1">
    <source>
        <dbReference type="ARBA" id="ARBA00008520"/>
    </source>
</evidence>
<keyword evidence="5" id="KW-1185">Reference proteome</keyword>
<proteinExistence type="inferred from homology"/>
<evidence type="ECO:0000313" key="4">
    <source>
        <dbReference type="EMBL" id="KPV52670.1"/>
    </source>
</evidence>
<sequence length="338" mass="37871">VELTDVFNSELNGKALAPATISAYAEYPKGSSKYWAYPLEGDADGWAYRKDLFEDPKEMEAFKAKYNRDLKIPETWMELKDIAEFFTRPDKNLYGLGIYTQKDYDAITMGYENVLFSWGADWGTPDYKVQGVLNSKEAVEALEFYKELYKYVPPGSSNDFFQEVNNKFTAGQIAMGMNYFAFFPALANSSSNPYADKTGYFANPKGPSGKSFAALGGQGISVLSYVSDDRKKASMDFLKWLASDDVQKKWAQLGGYTCNNAVLQSQEFLKATPYNQAFADTMQKVKDFWAVPVYSEMLQVSQANLHNFVVADQGTAQAALDDMATKHEDILKKAGLLK</sequence>
<dbReference type="PATRIC" id="fig|186479.3.peg.8462"/>
<dbReference type="InterPro" id="IPR050490">
    <property type="entry name" value="Bact_solute-bd_prot1"/>
</dbReference>
<dbReference type="PANTHER" id="PTHR43649">
    <property type="entry name" value="ARABINOSE-BINDING PROTEIN-RELATED"/>
    <property type="match status" value="1"/>
</dbReference>
<keyword evidence="3" id="KW-0732">Signal</keyword>
<reference evidence="4 5" key="1">
    <citation type="submission" date="2015-09" db="EMBL/GenBank/DDBJ databases">
        <title>Draft genome sequence of Kouleothrix aurantiaca JCM 19913.</title>
        <authorList>
            <person name="Hemp J."/>
        </authorList>
    </citation>
    <scope>NUCLEOTIDE SEQUENCE [LARGE SCALE GENOMIC DNA]</scope>
    <source>
        <strain evidence="4 5">COM-B</strain>
    </source>
</reference>
<dbReference type="Proteomes" id="UP000050509">
    <property type="component" value="Unassembled WGS sequence"/>
</dbReference>
<dbReference type="PANTHER" id="PTHR43649:SF34">
    <property type="entry name" value="ABC TRANSPORTER PERIPLASMIC-BINDING PROTEIN YCJN-RELATED"/>
    <property type="match status" value="1"/>
</dbReference>
<accession>A0A0P9D3U9</accession>
<evidence type="ECO:0000313" key="5">
    <source>
        <dbReference type="Proteomes" id="UP000050509"/>
    </source>
</evidence>
<dbReference type="Gene3D" id="3.40.190.10">
    <property type="entry name" value="Periplasmic binding protein-like II"/>
    <property type="match status" value="2"/>
</dbReference>
<protein>
    <submittedName>
        <fullName evidence="4">ABC transporter substrate-binding protein</fullName>
    </submittedName>
</protein>
<feature type="non-terminal residue" evidence="4">
    <location>
        <position position="1"/>
    </location>
</feature>